<dbReference type="Proteomes" id="UP000318126">
    <property type="component" value="Unassembled WGS sequence"/>
</dbReference>
<protein>
    <submittedName>
        <fullName evidence="4">VOC family protein</fullName>
    </submittedName>
</protein>
<evidence type="ECO:0000313" key="4">
    <source>
        <dbReference type="EMBL" id="TRY12898.1"/>
    </source>
</evidence>
<feature type="chain" id="PRO_5022191709" evidence="2">
    <location>
        <begin position="19"/>
        <end position="190"/>
    </location>
</feature>
<keyword evidence="1" id="KW-0479">Metal-binding</keyword>
<dbReference type="PANTHER" id="PTHR43048">
    <property type="entry name" value="METHYLMALONYL-COA EPIMERASE"/>
    <property type="match status" value="1"/>
</dbReference>
<evidence type="ECO:0000256" key="1">
    <source>
        <dbReference type="ARBA" id="ARBA00022723"/>
    </source>
</evidence>
<sequence>MKYVLLVFTLLISVSANSAIPGMKGVQHFGFTVPNMQEAVDFFVDVMGCESYFSIGPFGPFNDNWMVDNLNVNKKAVIKVAHMVRCQNGTNFEIFEYTSPDQNKKYVKNSDFGGNHIAFYVTDMNDAVAYLKEKDIKILGEPHTFTDTGMEGLTWVYFMAPWGQQLELVSYPDGQGYEKATNRRLWDPRD</sequence>
<dbReference type="PROSITE" id="PS51819">
    <property type="entry name" value="VOC"/>
    <property type="match status" value="1"/>
</dbReference>
<name>A0A553JKE4_SHEHA</name>
<dbReference type="InterPro" id="IPR029068">
    <property type="entry name" value="Glyas_Bleomycin-R_OHBP_Dase"/>
</dbReference>
<accession>A0A553JKE4</accession>
<dbReference type="RefSeq" id="WP_144041615.1">
    <property type="nucleotide sequence ID" value="NZ_BMPL01000023.1"/>
</dbReference>
<reference evidence="5" key="1">
    <citation type="submission" date="2019-07" db="EMBL/GenBank/DDBJ databases">
        <title>Shewanella sp. YLB-08 draft genomic sequence.</title>
        <authorList>
            <person name="Yu L."/>
        </authorList>
    </citation>
    <scope>NUCLEOTIDE SEQUENCE [LARGE SCALE GENOMIC DNA]</scope>
    <source>
        <strain evidence="5">JCM 20706</strain>
    </source>
</reference>
<evidence type="ECO:0000259" key="3">
    <source>
        <dbReference type="PROSITE" id="PS51819"/>
    </source>
</evidence>
<dbReference type="InterPro" id="IPR051785">
    <property type="entry name" value="MMCE/EMCE_epimerase"/>
</dbReference>
<evidence type="ECO:0000256" key="2">
    <source>
        <dbReference type="SAM" id="SignalP"/>
    </source>
</evidence>
<dbReference type="GO" id="GO:0046491">
    <property type="term" value="P:L-methylmalonyl-CoA metabolic process"/>
    <property type="evidence" value="ECO:0007669"/>
    <property type="project" value="TreeGrafter"/>
</dbReference>
<dbReference type="InterPro" id="IPR037523">
    <property type="entry name" value="VOC_core"/>
</dbReference>
<comment type="caution">
    <text evidence="4">The sequence shown here is derived from an EMBL/GenBank/DDBJ whole genome shotgun (WGS) entry which is preliminary data.</text>
</comment>
<dbReference type="AlphaFoldDB" id="A0A553JKE4"/>
<dbReference type="GO" id="GO:0004493">
    <property type="term" value="F:methylmalonyl-CoA epimerase activity"/>
    <property type="evidence" value="ECO:0007669"/>
    <property type="project" value="TreeGrafter"/>
</dbReference>
<organism evidence="4 5">
    <name type="scientific">Shewanella hanedai</name>
    <name type="common">Alteromonas hanedai</name>
    <dbReference type="NCBI Taxonomy" id="25"/>
    <lineage>
        <taxon>Bacteria</taxon>
        <taxon>Pseudomonadati</taxon>
        <taxon>Pseudomonadota</taxon>
        <taxon>Gammaproteobacteria</taxon>
        <taxon>Alteromonadales</taxon>
        <taxon>Shewanellaceae</taxon>
        <taxon>Shewanella</taxon>
    </lineage>
</organism>
<keyword evidence="5" id="KW-1185">Reference proteome</keyword>
<dbReference type="Pfam" id="PF13669">
    <property type="entry name" value="Glyoxalase_4"/>
    <property type="match status" value="1"/>
</dbReference>
<dbReference type="PANTHER" id="PTHR43048:SF6">
    <property type="entry name" value="BLR8189 PROTEIN"/>
    <property type="match status" value="1"/>
</dbReference>
<dbReference type="GO" id="GO:0046872">
    <property type="term" value="F:metal ion binding"/>
    <property type="evidence" value="ECO:0007669"/>
    <property type="project" value="UniProtKB-KW"/>
</dbReference>
<dbReference type="OrthoDB" id="2613830at2"/>
<evidence type="ECO:0000313" key="5">
    <source>
        <dbReference type="Proteomes" id="UP000318126"/>
    </source>
</evidence>
<proteinExistence type="predicted"/>
<dbReference type="EMBL" id="VKGK01000025">
    <property type="protein sequence ID" value="TRY12898.1"/>
    <property type="molecule type" value="Genomic_DNA"/>
</dbReference>
<dbReference type="Gene3D" id="3.10.180.10">
    <property type="entry name" value="2,3-Dihydroxybiphenyl 1,2-Dioxygenase, domain 1"/>
    <property type="match status" value="1"/>
</dbReference>
<feature type="domain" description="VOC" evidence="3">
    <location>
        <begin position="25"/>
        <end position="171"/>
    </location>
</feature>
<dbReference type="SUPFAM" id="SSF54593">
    <property type="entry name" value="Glyoxalase/Bleomycin resistance protein/Dihydroxybiphenyl dioxygenase"/>
    <property type="match status" value="1"/>
</dbReference>
<feature type="signal peptide" evidence="2">
    <location>
        <begin position="1"/>
        <end position="18"/>
    </location>
</feature>
<gene>
    <name evidence="4" type="ORF">FN961_18270</name>
</gene>
<keyword evidence="2" id="KW-0732">Signal</keyword>